<dbReference type="KEGG" id="pfh:PFHG_00192"/>
<dbReference type="OrthoDB" id="361055at2759"/>
<protein>
    <submittedName>
        <fullName evidence="1">Uncharacterized protein</fullName>
    </submittedName>
</protein>
<reference evidence="1 2" key="1">
    <citation type="submission" date="2006-03" db="EMBL/GenBank/DDBJ databases">
        <title>Annotation of Plasmodium falciparum HB3.</title>
        <authorList>
            <consortium name="The Broad Institute Genome Sequencing Platform"/>
            <person name="Volkman S.K."/>
            <person name="Neafsey D.E."/>
            <person name="Dash A.P."/>
            <person name="Chitnis C.E."/>
            <person name="Hartl D.L."/>
            <person name="Young S.K."/>
            <person name="Zeng Q."/>
            <person name="Koehrsen M."/>
            <person name="Alvarado L."/>
            <person name="Berlin A."/>
            <person name="Borenstein D."/>
            <person name="Chapman S.B."/>
            <person name="Chen Z."/>
            <person name="Engels R."/>
            <person name="Freedman E."/>
            <person name="Gellesch M."/>
            <person name="Goldberg J."/>
            <person name="Griggs A."/>
            <person name="Gujja S."/>
            <person name="Heilman E.R."/>
            <person name="Heiman D.I."/>
            <person name="Howarth C."/>
            <person name="Jen D."/>
            <person name="Larson L."/>
            <person name="Mehta T."/>
            <person name="Neiman D."/>
            <person name="Park D."/>
            <person name="Pearson M."/>
            <person name="Roberts A."/>
            <person name="Saif S."/>
            <person name="Shea T."/>
            <person name="Shenoy N."/>
            <person name="Sisk P."/>
            <person name="Stolte C."/>
            <person name="Sykes S."/>
            <person name="Walk T."/>
            <person name="White J."/>
            <person name="Yandava C."/>
            <person name="Haas B."/>
            <person name="Henn M.R."/>
            <person name="Nusbaum C."/>
            <person name="Birren B."/>
        </authorList>
    </citation>
    <scope>NUCLEOTIDE SEQUENCE [LARGE SCALE GENOMIC DNA]</scope>
    <source>
        <strain evidence="1">HB3</strain>
    </source>
</reference>
<gene>
    <name evidence="1" type="ORF">PFHG_00192</name>
</gene>
<dbReference type="OMA" id="IVTKYDP"/>
<proteinExistence type="predicted"/>
<evidence type="ECO:0000313" key="1">
    <source>
        <dbReference type="EMBL" id="KOB58449.1"/>
    </source>
</evidence>
<name>A0A0L7K6D5_PLAFX</name>
<reference evidence="2" key="2">
    <citation type="submission" date="2006-03" db="EMBL/GenBank/DDBJ databases">
        <title>The genome sequence of the Plasmodium falciparum HB3.</title>
        <authorList>
            <consortium name="The Broad Institute Genome Sequencing Platform"/>
            <person name="Birren B."/>
            <person name="Lander E."/>
            <person name="Galagan J."/>
            <person name="Nusbaum C."/>
            <person name="Devon K."/>
            <person name="Henn M."/>
            <person name="Jaffe D."/>
            <person name="Butler J."/>
            <person name="Alvarez P."/>
            <person name="Gnerre S."/>
            <person name="Grabherr M."/>
            <person name="Kleber M."/>
            <person name="Mauceli E."/>
            <person name="Brockman W."/>
            <person name="MacCallum I.A."/>
            <person name="Rounsley S."/>
            <person name="Young S."/>
            <person name="LaButti K."/>
            <person name="Pushparaj V."/>
            <person name="DeCaprio D."/>
            <person name="Crawford M."/>
            <person name="Koehrsen M."/>
            <person name="Engels R."/>
            <person name="Montgomery P."/>
            <person name="Pearson M."/>
            <person name="Howarth C."/>
            <person name="Larson L."/>
            <person name="Luoma S."/>
            <person name="White J."/>
            <person name="Kodira C."/>
            <person name="Zeng Q."/>
            <person name="Oleary S."/>
            <person name="Yandava C."/>
            <person name="Alvarado L."/>
            <person name="Wirth D."/>
            <person name="Volkman S."/>
            <person name="Hartl D."/>
        </authorList>
    </citation>
    <scope>NUCLEOTIDE SEQUENCE [LARGE SCALE GENOMIC DNA]</scope>
</reference>
<sequence>MTSQTTTAVFSSDLQTFIVTKYDPLLSIVKELNDKLQNSEKGTPLSSLQVLLEFNVNNTIELNVKLWKREEDMWINVLEDISSNYNNYLPDSLSLLDLRKAARKCLLNICMNEILIVLRNVPGKSQALYNTTTMTLVAILASAIYEAWKRIELTDPVSLGRIVLVLDGEDVGSRLRAGNKKLKIEPLN</sequence>
<dbReference type="EMBL" id="CH671920">
    <property type="protein sequence ID" value="KOB58449.1"/>
    <property type="molecule type" value="Genomic_DNA"/>
</dbReference>
<dbReference type="Proteomes" id="UP000054289">
    <property type="component" value="Unassembled WGS sequence"/>
</dbReference>
<dbReference type="AlphaFoldDB" id="A0A0L7K6D5"/>
<organism evidence="1 2">
    <name type="scientific">Plasmodium falciparum (isolate HB3)</name>
    <dbReference type="NCBI Taxonomy" id="137071"/>
    <lineage>
        <taxon>Eukaryota</taxon>
        <taxon>Sar</taxon>
        <taxon>Alveolata</taxon>
        <taxon>Apicomplexa</taxon>
        <taxon>Aconoidasida</taxon>
        <taxon>Haemosporida</taxon>
        <taxon>Plasmodiidae</taxon>
        <taxon>Plasmodium</taxon>
        <taxon>Plasmodium (Laverania)</taxon>
    </lineage>
</organism>
<accession>A0A0L7K6D5</accession>
<evidence type="ECO:0000313" key="2">
    <source>
        <dbReference type="Proteomes" id="UP000054289"/>
    </source>
</evidence>